<dbReference type="Proteomes" id="UP000178448">
    <property type="component" value="Unassembled WGS sequence"/>
</dbReference>
<dbReference type="EMBL" id="MFJD01000001">
    <property type="protein sequence ID" value="OGG04872.1"/>
    <property type="molecule type" value="Genomic_DNA"/>
</dbReference>
<dbReference type="STRING" id="1798374.A2Z33_06235"/>
<gene>
    <name evidence="1" type="ORF">A2Z33_06235</name>
</gene>
<protein>
    <submittedName>
        <fullName evidence="1">Uncharacterized protein</fullName>
    </submittedName>
</protein>
<organism evidence="1 2">
    <name type="scientific">Candidatus Gottesmanbacteria bacterium RBG_16_52_11</name>
    <dbReference type="NCBI Taxonomy" id="1798374"/>
    <lineage>
        <taxon>Bacteria</taxon>
        <taxon>Candidatus Gottesmaniibacteriota</taxon>
    </lineage>
</organism>
<dbReference type="AlphaFoldDB" id="A0A1F5YYA0"/>
<reference evidence="1 2" key="1">
    <citation type="journal article" date="2016" name="Nat. Commun.">
        <title>Thousands of microbial genomes shed light on interconnected biogeochemical processes in an aquifer system.</title>
        <authorList>
            <person name="Anantharaman K."/>
            <person name="Brown C.T."/>
            <person name="Hug L.A."/>
            <person name="Sharon I."/>
            <person name="Castelle C.J."/>
            <person name="Probst A.J."/>
            <person name="Thomas B.C."/>
            <person name="Singh A."/>
            <person name="Wilkins M.J."/>
            <person name="Karaoz U."/>
            <person name="Brodie E.L."/>
            <person name="Williams K.H."/>
            <person name="Hubbard S.S."/>
            <person name="Banfield J.F."/>
        </authorList>
    </citation>
    <scope>NUCLEOTIDE SEQUENCE [LARGE SCALE GENOMIC DNA]</scope>
</reference>
<proteinExistence type="predicted"/>
<comment type="caution">
    <text evidence="1">The sequence shown here is derived from an EMBL/GenBank/DDBJ whole genome shotgun (WGS) entry which is preliminary data.</text>
</comment>
<evidence type="ECO:0000313" key="2">
    <source>
        <dbReference type="Proteomes" id="UP000178448"/>
    </source>
</evidence>
<name>A0A1F5YYA0_9BACT</name>
<evidence type="ECO:0000313" key="1">
    <source>
        <dbReference type="EMBL" id="OGG04872.1"/>
    </source>
</evidence>
<sequence length="95" mass="11556">MIWTPIFTKATKKPFFEAKRHYLSIFFSRINIFNKKIQKAEYAPLFQKLLETEKVTLSSNLLEKWDDFRRTDWTTEIEYPEMTLQQTQKFLTMPV</sequence>
<accession>A0A1F5YYA0</accession>